<feature type="compositionally biased region" description="Gly residues" evidence="1">
    <location>
        <begin position="576"/>
        <end position="591"/>
    </location>
</feature>
<dbReference type="Proteomes" id="UP000799438">
    <property type="component" value="Unassembled WGS sequence"/>
</dbReference>
<evidence type="ECO:0000313" key="3">
    <source>
        <dbReference type="Proteomes" id="UP000799438"/>
    </source>
</evidence>
<dbReference type="AlphaFoldDB" id="A0A6A6B240"/>
<accession>A0A6A6B240</accession>
<dbReference type="GeneID" id="54303970"/>
<keyword evidence="3" id="KW-1185">Reference proteome</keyword>
<dbReference type="EMBL" id="ML995504">
    <property type="protein sequence ID" value="KAF2137294.1"/>
    <property type="molecule type" value="Genomic_DNA"/>
</dbReference>
<evidence type="ECO:0000256" key="1">
    <source>
        <dbReference type="SAM" id="MobiDB-lite"/>
    </source>
</evidence>
<feature type="compositionally biased region" description="Basic and acidic residues" evidence="1">
    <location>
        <begin position="435"/>
        <end position="465"/>
    </location>
</feature>
<sequence length="620" mass="68785">MAKEASSSSTSSLRNRTQYQSLIQEKGAEQTSSLSLPTTDDRRDSPVESSSVSAQCLHAIEPQEDPSGPGAPPFRCQSCKELDAAIEKHRIAYAAHAVNKDDRTLKKASRLAAMEVRSLKIRRFNNAIVKEQGEKEKEEATLESVEAGTQDEEETPPGARSPKRSSLDLDDVDPSSAPQHRNNNNPAKRVKFAAPSDLSPPRQFSRRNHNNFDRSSPAYRPGAYASTTARPHVDTSGYRLLYAQFYAADDSLENDVFTFSSSSNGTPSPTHDEDQDADQDEDEDQQQQRQRSRRRRAPGPPPLPIDPARYETPSITLTTPSGLSHTLLGARLHALRPQSRKPHHPLPSRTRNRTRNRATITCTLAQKLPLITLTDSTQHTLLLFSRRLARAARTAGKKRPVDGVRVKDETGAWRRGWLTCVFLFRGEVRLRRRSGRGERSGRSERVERAQRNELSEHSEPNKLDEQGEYSDLDELNKPDERSKQNKRNKQTKPSFPVAVPEPLDLDLATSPPSSPPSEKEGRKEDKTPAPPPPRPRRRRPLRRSDAFVLQVSDCSDCDCDDALAGSLALRSRARGDGGGGGGGGGGEGVGIDGNEEGKHERVSKEEEGQMREIIRRLAQS</sequence>
<feature type="compositionally biased region" description="Basic and acidic residues" evidence="1">
    <location>
        <begin position="474"/>
        <end position="483"/>
    </location>
</feature>
<feature type="compositionally biased region" description="Polar residues" evidence="1">
    <location>
        <begin position="13"/>
        <end position="38"/>
    </location>
</feature>
<feature type="compositionally biased region" description="Acidic residues" evidence="1">
    <location>
        <begin position="273"/>
        <end position="285"/>
    </location>
</feature>
<feature type="region of interest" description="Disordered" evidence="1">
    <location>
        <begin position="128"/>
        <end position="232"/>
    </location>
</feature>
<evidence type="ECO:0000313" key="2">
    <source>
        <dbReference type="EMBL" id="KAF2137294.1"/>
    </source>
</evidence>
<feature type="compositionally biased region" description="Polar residues" evidence="1">
    <location>
        <begin position="258"/>
        <end position="269"/>
    </location>
</feature>
<protein>
    <submittedName>
        <fullName evidence="2">Uncharacterized protein</fullName>
    </submittedName>
</protein>
<feature type="compositionally biased region" description="Basic and acidic residues" evidence="1">
    <location>
        <begin position="595"/>
        <end position="611"/>
    </location>
</feature>
<feature type="compositionally biased region" description="Polar residues" evidence="1">
    <location>
        <begin position="177"/>
        <end position="186"/>
    </location>
</feature>
<reference evidence="2" key="1">
    <citation type="journal article" date="2020" name="Stud. Mycol.">
        <title>101 Dothideomycetes genomes: a test case for predicting lifestyles and emergence of pathogens.</title>
        <authorList>
            <person name="Haridas S."/>
            <person name="Albert R."/>
            <person name="Binder M."/>
            <person name="Bloem J."/>
            <person name="Labutti K."/>
            <person name="Salamov A."/>
            <person name="Andreopoulos B."/>
            <person name="Baker S."/>
            <person name="Barry K."/>
            <person name="Bills G."/>
            <person name="Bluhm B."/>
            <person name="Cannon C."/>
            <person name="Castanera R."/>
            <person name="Culley D."/>
            <person name="Daum C."/>
            <person name="Ezra D."/>
            <person name="Gonzalez J."/>
            <person name="Henrissat B."/>
            <person name="Kuo A."/>
            <person name="Liang C."/>
            <person name="Lipzen A."/>
            <person name="Lutzoni F."/>
            <person name="Magnuson J."/>
            <person name="Mondo S."/>
            <person name="Nolan M."/>
            <person name="Ohm R."/>
            <person name="Pangilinan J."/>
            <person name="Park H.-J."/>
            <person name="Ramirez L."/>
            <person name="Alfaro M."/>
            <person name="Sun H."/>
            <person name="Tritt A."/>
            <person name="Yoshinaga Y."/>
            <person name="Zwiers L.-H."/>
            <person name="Turgeon B."/>
            <person name="Goodwin S."/>
            <person name="Spatafora J."/>
            <person name="Crous P."/>
            <person name="Grigoriev I."/>
        </authorList>
    </citation>
    <scope>NUCLEOTIDE SEQUENCE</scope>
    <source>
        <strain evidence="2">CBS 121167</strain>
    </source>
</reference>
<feature type="compositionally biased region" description="Basic and acidic residues" evidence="1">
    <location>
        <begin position="131"/>
        <end position="140"/>
    </location>
</feature>
<gene>
    <name evidence="2" type="ORF">K452DRAFT_361969</name>
</gene>
<feature type="region of interest" description="Disordered" evidence="1">
    <location>
        <begin position="258"/>
        <end position="322"/>
    </location>
</feature>
<feature type="compositionally biased region" description="Low complexity" evidence="1">
    <location>
        <begin position="1"/>
        <end position="12"/>
    </location>
</feature>
<name>A0A6A6B240_9PEZI</name>
<feature type="compositionally biased region" description="Basic and acidic residues" evidence="1">
    <location>
        <begin position="517"/>
        <end position="527"/>
    </location>
</feature>
<proteinExistence type="predicted"/>
<feature type="region of interest" description="Disordered" evidence="1">
    <location>
        <begin position="433"/>
        <end position="544"/>
    </location>
</feature>
<feature type="region of interest" description="Disordered" evidence="1">
    <location>
        <begin position="571"/>
        <end position="611"/>
    </location>
</feature>
<feature type="region of interest" description="Disordered" evidence="1">
    <location>
        <begin position="1"/>
        <end position="74"/>
    </location>
</feature>
<organism evidence="2 3">
    <name type="scientific">Aplosporella prunicola CBS 121167</name>
    <dbReference type="NCBI Taxonomy" id="1176127"/>
    <lineage>
        <taxon>Eukaryota</taxon>
        <taxon>Fungi</taxon>
        <taxon>Dikarya</taxon>
        <taxon>Ascomycota</taxon>
        <taxon>Pezizomycotina</taxon>
        <taxon>Dothideomycetes</taxon>
        <taxon>Dothideomycetes incertae sedis</taxon>
        <taxon>Botryosphaeriales</taxon>
        <taxon>Aplosporellaceae</taxon>
        <taxon>Aplosporella</taxon>
    </lineage>
</organism>
<dbReference type="RefSeq" id="XP_033393012.1">
    <property type="nucleotide sequence ID" value="XM_033546464.1"/>
</dbReference>
<feature type="compositionally biased region" description="Polar residues" evidence="1">
    <location>
        <begin position="313"/>
        <end position="322"/>
    </location>
</feature>